<dbReference type="OrthoDB" id="1092599at2759"/>
<accession>A0A1S3E3V1</accession>
<name>A0A1S3E3V1_CICAR</name>
<dbReference type="AlphaFoldDB" id="A0A1S3E3V1"/>
<dbReference type="PANTHER" id="PTHR10621">
    <property type="entry name" value="UV EXCISION REPAIR PROTEIN RAD23"/>
    <property type="match status" value="1"/>
</dbReference>
<dbReference type="STRING" id="3827.A0A1S3E3V1"/>
<dbReference type="GO" id="GO:0070628">
    <property type="term" value="F:proteasome binding"/>
    <property type="evidence" value="ECO:0007669"/>
    <property type="project" value="TreeGrafter"/>
</dbReference>
<dbReference type="Gene3D" id="3.10.20.90">
    <property type="entry name" value="Phosphatidylinositol 3-kinase Catalytic Subunit, Chain A, domain 1"/>
    <property type="match status" value="2"/>
</dbReference>
<dbReference type="CDD" id="cd17039">
    <property type="entry name" value="Ubl_ubiquitin_like"/>
    <property type="match status" value="3"/>
</dbReference>
<dbReference type="Pfam" id="PF00240">
    <property type="entry name" value="ubiquitin"/>
    <property type="match status" value="2"/>
</dbReference>
<gene>
    <name evidence="3" type="primary">LOC101509069</name>
</gene>
<dbReference type="PANTHER" id="PTHR10621:SF38">
    <property type="entry name" value="UBIQUITIN DOMAIN-CONTAINING PROTEIN 7SL RNA1-RELATED"/>
    <property type="match status" value="1"/>
</dbReference>
<dbReference type="eggNOG" id="KOG0001">
    <property type="taxonomic scope" value="Eukaryota"/>
</dbReference>
<feature type="domain" description="Ubiquitin-like" evidence="1">
    <location>
        <begin position="1"/>
        <end position="79"/>
    </location>
</feature>
<keyword evidence="2" id="KW-1185">Reference proteome</keyword>
<reference evidence="3" key="2">
    <citation type="submission" date="2025-08" db="UniProtKB">
        <authorList>
            <consortium name="RefSeq"/>
        </authorList>
    </citation>
    <scope>IDENTIFICATION</scope>
    <source>
        <tissue evidence="3">Etiolated seedlings</tissue>
    </source>
</reference>
<dbReference type="SMART" id="SM00213">
    <property type="entry name" value="UBQ"/>
    <property type="match status" value="4"/>
</dbReference>
<evidence type="ECO:0000313" key="3">
    <source>
        <dbReference type="RefSeq" id="XP_012570123.1"/>
    </source>
</evidence>
<evidence type="ECO:0000259" key="1">
    <source>
        <dbReference type="PROSITE" id="PS50053"/>
    </source>
</evidence>
<feature type="domain" description="Ubiquitin-like" evidence="1">
    <location>
        <begin position="262"/>
        <end position="330"/>
    </location>
</feature>
<dbReference type="InterPro" id="IPR000626">
    <property type="entry name" value="Ubiquitin-like_dom"/>
</dbReference>
<evidence type="ECO:0000313" key="2">
    <source>
        <dbReference type="Proteomes" id="UP000087171"/>
    </source>
</evidence>
<dbReference type="GO" id="GO:0005654">
    <property type="term" value="C:nucleoplasm"/>
    <property type="evidence" value="ECO:0007669"/>
    <property type="project" value="TreeGrafter"/>
</dbReference>
<dbReference type="GO" id="GO:0043130">
    <property type="term" value="F:ubiquitin binding"/>
    <property type="evidence" value="ECO:0007669"/>
    <property type="project" value="TreeGrafter"/>
</dbReference>
<dbReference type="PaxDb" id="3827-XP_004496855.1"/>
<feature type="domain" description="Ubiquitin-like" evidence="1">
    <location>
        <begin position="341"/>
        <end position="422"/>
    </location>
</feature>
<dbReference type="Proteomes" id="UP000087171">
    <property type="component" value="Chromosome Ca4"/>
</dbReference>
<dbReference type="PROSITE" id="PS50053">
    <property type="entry name" value="UBIQUITIN_2"/>
    <property type="match status" value="3"/>
</dbReference>
<organism evidence="2 3">
    <name type="scientific">Cicer arietinum</name>
    <name type="common">Chickpea</name>
    <name type="synonym">Garbanzo</name>
    <dbReference type="NCBI Taxonomy" id="3827"/>
    <lineage>
        <taxon>Eukaryota</taxon>
        <taxon>Viridiplantae</taxon>
        <taxon>Streptophyta</taxon>
        <taxon>Embryophyta</taxon>
        <taxon>Tracheophyta</taxon>
        <taxon>Spermatophyta</taxon>
        <taxon>Magnoliopsida</taxon>
        <taxon>eudicotyledons</taxon>
        <taxon>Gunneridae</taxon>
        <taxon>Pentapetalae</taxon>
        <taxon>rosids</taxon>
        <taxon>fabids</taxon>
        <taxon>Fabales</taxon>
        <taxon>Fabaceae</taxon>
        <taxon>Papilionoideae</taxon>
        <taxon>50 kb inversion clade</taxon>
        <taxon>NPAAA clade</taxon>
        <taxon>Hologalegina</taxon>
        <taxon>IRL clade</taxon>
        <taxon>Cicereae</taxon>
        <taxon>Cicer</taxon>
    </lineage>
</organism>
<dbReference type="SUPFAM" id="SSF54236">
    <property type="entry name" value="Ubiquitin-like"/>
    <property type="match status" value="5"/>
</dbReference>
<reference evidence="2" key="1">
    <citation type="journal article" date="2013" name="Nat. Biotechnol.">
        <title>Draft genome sequence of chickpea (Cicer arietinum) provides a resource for trait improvement.</title>
        <authorList>
            <person name="Varshney R.K."/>
            <person name="Song C."/>
            <person name="Saxena R.K."/>
            <person name="Azam S."/>
            <person name="Yu S."/>
            <person name="Sharpe A.G."/>
            <person name="Cannon S."/>
            <person name="Baek J."/>
            <person name="Rosen B.D."/>
            <person name="Tar'an B."/>
            <person name="Millan T."/>
            <person name="Zhang X."/>
            <person name="Ramsay L.D."/>
            <person name="Iwata A."/>
            <person name="Wang Y."/>
            <person name="Nelson W."/>
            <person name="Farmer A.D."/>
            <person name="Gaur P.M."/>
            <person name="Soderlund C."/>
            <person name="Penmetsa R.V."/>
            <person name="Xu C."/>
            <person name="Bharti A.K."/>
            <person name="He W."/>
            <person name="Winter P."/>
            <person name="Zhao S."/>
            <person name="Hane J.K."/>
            <person name="Carrasquilla-Garcia N."/>
            <person name="Condie J.A."/>
            <person name="Upadhyaya H.D."/>
            <person name="Luo M.C."/>
            <person name="Thudi M."/>
            <person name="Gowda C.L."/>
            <person name="Singh N.P."/>
            <person name="Lichtenzveig J."/>
            <person name="Gali K.K."/>
            <person name="Rubio J."/>
            <person name="Nadarajan N."/>
            <person name="Dolezel J."/>
            <person name="Bansal K.C."/>
            <person name="Xu X."/>
            <person name="Edwards D."/>
            <person name="Zhang G."/>
            <person name="Kahl G."/>
            <person name="Gil J."/>
            <person name="Singh K.B."/>
            <person name="Datta S.K."/>
            <person name="Jackson S.A."/>
            <person name="Wang J."/>
            <person name="Cook D.R."/>
        </authorList>
    </citation>
    <scope>NUCLEOTIDE SEQUENCE [LARGE SCALE GENOMIC DNA]</scope>
    <source>
        <strain evidence="2">cv. CDC Frontier</strain>
    </source>
</reference>
<dbReference type="InterPro" id="IPR029071">
    <property type="entry name" value="Ubiquitin-like_domsf"/>
</dbReference>
<dbReference type="GO" id="GO:0043161">
    <property type="term" value="P:proteasome-mediated ubiquitin-dependent protein catabolic process"/>
    <property type="evidence" value="ECO:0007669"/>
    <property type="project" value="TreeGrafter"/>
</dbReference>
<sequence length="522" mass="60672">MIVTILRDFEEFYSYFDIEVNDNDSFLNVKQKIQKHRGIPISKQTLFFNGQILQDEDIVVQSALVNHSCITLEVAPPNAITLQLKLPFSSNVFPLEMKPDDTVLQLKDKVFVFSESWWRSVVEVKTGLLRTELNLTTASDTNYPLLDNFLSLKESGISNDSVIYGVIDITILQQGDGDGEKLMVTVIPTSKKGRVKINVEVKGCDNVGELRKRLDEFDNRVLLLPEDRNYLFVYNENLMSEFQSFNWHNVKDGDDIDLFDHMNLTFLIERQKCVTIEVGFFDSFLEVKEKIEKYESVLVSKQKFMFNGKLLNDKDTVIKSNLTQNSLILVKVVYNKKIPRFNLRVRFPGYCSLAYGVQVYLDETVFQLKKRIHNKFNFIRMNDMFLLFSTYAGNQVLDHQSLHQLRVIRNSYVYVFIKKQKKAPARVQVSPAFRGWGRPMLNLKVVPLANRGRGTIVKVRIASNAKVSELKKAMEYRKSNVLPKRCYLFIHKQYVMWEDESFEWHEVNDGDTIDLFGHVQED</sequence>
<protein>
    <submittedName>
        <fullName evidence="3">Uncharacterized protein LOC101509069</fullName>
    </submittedName>
</protein>
<dbReference type="GO" id="GO:0031593">
    <property type="term" value="F:polyubiquitin modification-dependent protein binding"/>
    <property type="evidence" value="ECO:0007669"/>
    <property type="project" value="TreeGrafter"/>
</dbReference>
<dbReference type="RefSeq" id="XP_012570123.1">
    <property type="nucleotide sequence ID" value="XM_012714669.2"/>
</dbReference>
<proteinExistence type="predicted"/>
<dbReference type="GO" id="GO:0005829">
    <property type="term" value="C:cytosol"/>
    <property type="evidence" value="ECO:0007669"/>
    <property type="project" value="TreeGrafter"/>
</dbReference>